<feature type="compositionally biased region" description="Polar residues" evidence="1">
    <location>
        <begin position="1"/>
        <end position="10"/>
    </location>
</feature>
<dbReference type="EMBL" id="CAKMMW010000041">
    <property type="protein sequence ID" value="CAH1231336.1"/>
    <property type="molecule type" value="Genomic_DNA"/>
</dbReference>
<gene>
    <name evidence="2" type="ORF">PAECIP111891_06818</name>
</gene>
<evidence type="ECO:0008006" key="4">
    <source>
        <dbReference type="Google" id="ProtNLM"/>
    </source>
</evidence>
<dbReference type="RefSeq" id="WP_236293233.1">
    <property type="nucleotide sequence ID" value="NZ_CAKMMW010000041.1"/>
</dbReference>
<evidence type="ECO:0000256" key="1">
    <source>
        <dbReference type="SAM" id="MobiDB-lite"/>
    </source>
</evidence>
<feature type="compositionally biased region" description="Low complexity" evidence="1">
    <location>
        <begin position="11"/>
        <end position="24"/>
    </location>
</feature>
<accession>A0ABN8HA28</accession>
<protein>
    <recommendedName>
        <fullName evidence="4">Pre-toxin TG domain-containing protein</fullName>
    </recommendedName>
</protein>
<dbReference type="Proteomes" id="UP000838821">
    <property type="component" value="Unassembled WGS sequence"/>
</dbReference>
<evidence type="ECO:0000313" key="2">
    <source>
        <dbReference type="EMBL" id="CAH1231336.1"/>
    </source>
</evidence>
<organism evidence="2 3">
    <name type="scientific">Paenibacillus allorhizoplanae</name>
    <dbReference type="NCBI Taxonomy" id="2905648"/>
    <lineage>
        <taxon>Bacteria</taxon>
        <taxon>Bacillati</taxon>
        <taxon>Bacillota</taxon>
        <taxon>Bacilli</taxon>
        <taxon>Bacillales</taxon>
        <taxon>Paenibacillaceae</taxon>
        <taxon>Paenibacillus</taxon>
    </lineage>
</organism>
<feature type="region of interest" description="Disordered" evidence="1">
    <location>
        <begin position="1"/>
        <end position="33"/>
    </location>
</feature>
<name>A0ABN8HA28_9BACL</name>
<feature type="region of interest" description="Disordered" evidence="1">
    <location>
        <begin position="83"/>
        <end position="177"/>
    </location>
</feature>
<sequence length="632" mass="66066">MPQGKQGQTKPVSPSHQQQQPSLSGATSTSAAQMSPMGTNIFMQMQRTVGNRATQAYANQVIQRNPNQAQTPVPTVLPPVAFHRRRSGTGAPPRPTTPAPTTVIAPQSTATTQTPAPTTTTTSQTATTSQTPAPTQTGTVQTPAPTVLVPTVPSASTMHPTGDDTKDKADMTSGVGGTFSDSFGKRADDLKESYDKTKDAGTAQQSATMGAVASTADLVSGPFQIMSAIRETLSVSGDANRTGHNKRWQYAGTGSSMIESGGKMVSGSAGLVDKAAKSTGKDKGVGASSSVSDYAGTVAEAISAVKNTIMAVKGIYDMYSKASENGGLDKGEKARGTIEIISNAIQAAQSGIKVAKGIMEIMETSTASLTAVIPGVSIAVSGVKIAIKTVDVIKAGLNRSAMTTMKRDFKGKAGNADILKEKRWYTRNAGVDKAKLATKKAQLHADIASGDPAKVAAANQQLDEIAQYELAKEMKNINVKRTDRGAIQIGLELTKIAADIATLTGVGAQVGTPLKIVATGIGAAMPIARSLKQAGRDRASKAGAWGITKAVFNADKSTEKKLEKRAHDTDLIFDMFMKLPVYVETDQAVVARYRQVESFVEAAGVSIQALYKFESDPAKLKGAIVEAMGKRE</sequence>
<evidence type="ECO:0000313" key="3">
    <source>
        <dbReference type="Proteomes" id="UP000838821"/>
    </source>
</evidence>
<feature type="compositionally biased region" description="Basic and acidic residues" evidence="1">
    <location>
        <begin position="161"/>
        <end position="170"/>
    </location>
</feature>
<reference evidence="2" key="1">
    <citation type="submission" date="2022-01" db="EMBL/GenBank/DDBJ databases">
        <authorList>
            <person name="Criscuolo A."/>
        </authorList>
    </citation>
    <scope>NUCLEOTIDE SEQUENCE</scope>
    <source>
        <strain evidence="2">CIP111891</strain>
    </source>
</reference>
<comment type="caution">
    <text evidence="2">The sequence shown here is derived from an EMBL/GenBank/DDBJ whole genome shotgun (WGS) entry which is preliminary data.</text>
</comment>
<feature type="compositionally biased region" description="Low complexity" evidence="1">
    <location>
        <begin position="99"/>
        <end position="153"/>
    </location>
</feature>
<keyword evidence="3" id="KW-1185">Reference proteome</keyword>
<proteinExistence type="predicted"/>